<evidence type="ECO:0000313" key="2">
    <source>
        <dbReference type="Proteomes" id="UP000683925"/>
    </source>
</evidence>
<protein>
    <submittedName>
        <fullName evidence="1">Uncharacterized protein</fullName>
    </submittedName>
</protein>
<name>A0A8S1U2E9_PAROT</name>
<accession>A0A8S1U2E9</accession>
<keyword evidence="2" id="KW-1185">Reference proteome</keyword>
<comment type="caution">
    <text evidence="1">The sequence shown here is derived from an EMBL/GenBank/DDBJ whole genome shotgun (WGS) entry which is preliminary data.</text>
</comment>
<reference evidence="1" key="1">
    <citation type="submission" date="2021-01" db="EMBL/GenBank/DDBJ databases">
        <authorList>
            <consortium name="Genoscope - CEA"/>
            <person name="William W."/>
        </authorList>
    </citation>
    <scope>NUCLEOTIDE SEQUENCE</scope>
</reference>
<sequence>MVQYSLSTLSSQRLVIQSDYCQFQVTIITKGELNKQQTELNQKRIQIINIMKFY</sequence>
<gene>
    <name evidence="1" type="ORF">POCTA_138.1.T0350058</name>
</gene>
<evidence type="ECO:0000313" key="1">
    <source>
        <dbReference type="EMBL" id="CAD8158183.1"/>
    </source>
</evidence>
<dbReference type="AlphaFoldDB" id="A0A8S1U2E9"/>
<organism evidence="1 2">
    <name type="scientific">Paramecium octaurelia</name>
    <dbReference type="NCBI Taxonomy" id="43137"/>
    <lineage>
        <taxon>Eukaryota</taxon>
        <taxon>Sar</taxon>
        <taxon>Alveolata</taxon>
        <taxon>Ciliophora</taxon>
        <taxon>Intramacronucleata</taxon>
        <taxon>Oligohymenophorea</taxon>
        <taxon>Peniculida</taxon>
        <taxon>Parameciidae</taxon>
        <taxon>Paramecium</taxon>
    </lineage>
</organism>
<dbReference type="EMBL" id="CAJJDP010000035">
    <property type="protein sequence ID" value="CAD8158183.1"/>
    <property type="molecule type" value="Genomic_DNA"/>
</dbReference>
<dbReference type="Proteomes" id="UP000683925">
    <property type="component" value="Unassembled WGS sequence"/>
</dbReference>
<proteinExistence type="predicted"/>